<dbReference type="GO" id="GO:0045892">
    <property type="term" value="P:negative regulation of DNA-templated transcription"/>
    <property type="evidence" value="ECO:0007669"/>
    <property type="project" value="InterPro"/>
</dbReference>
<protein>
    <recommendedName>
        <fullName evidence="5">HTH tetR-type domain-containing protein</fullName>
    </recommendedName>
</protein>
<reference evidence="6 7" key="1">
    <citation type="submission" date="2017-03" db="EMBL/GenBank/DDBJ databases">
        <title>Draft genome sequence of Streptomyces scabrisporus NF3, endophyte isolated from Amphipterygium adstringens.</title>
        <authorList>
            <person name="Vazquez M."/>
            <person name="Ceapa C.D."/>
            <person name="Rodriguez Luna D."/>
            <person name="Sanchez Esquivel S."/>
        </authorList>
    </citation>
    <scope>NUCLEOTIDE SEQUENCE [LARGE SCALE GENOMIC DNA]</scope>
    <source>
        <strain evidence="6 7">NF3</strain>
    </source>
</reference>
<dbReference type="InterPro" id="IPR001647">
    <property type="entry name" value="HTH_TetR"/>
</dbReference>
<name>A0A1T3NYC9_9ACTN</name>
<dbReference type="InterPro" id="IPR009057">
    <property type="entry name" value="Homeodomain-like_sf"/>
</dbReference>
<accession>A0A1T3NYC9</accession>
<organism evidence="6 7">
    <name type="scientific">Embleya scabrispora</name>
    <dbReference type="NCBI Taxonomy" id="159449"/>
    <lineage>
        <taxon>Bacteria</taxon>
        <taxon>Bacillati</taxon>
        <taxon>Actinomycetota</taxon>
        <taxon>Actinomycetes</taxon>
        <taxon>Kitasatosporales</taxon>
        <taxon>Streptomycetaceae</taxon>
        <taxon>Embleya</taxon>
    </lineage>
</organism>
<sequence>MRACPPGRILRSWRSWRTPLRQLRSLFAVTGHYSTAYIVRRKREACAVAADSIWLRPERASRGPAPGYDRDALAAAGVALADARGLAAATMRAVADALGAGPASLYRYIATREELVELMVDRAHAEIRYPERTGTWLDDLLALARESRRVTLAHPWLLDATATRTPMGPSTVAFLEHALGTLADLDVPTRDKLEAIAVLSAVVSALARAEVAQSLDGRTIPEWQQAQAAYLAHIAAEGRHPHLAAAFTHQPQIPESVDALFTRIVTGVLTGLLR</sequence>
<evidence type="ECO:0000313" key="6">
    <source>
        <dbReference type="EMBL" id="OPC81843.1"/>
    </source>
</evidence>
<dbReference type="Gene3D" id="1.10.10.60">
    <property type="entry name" value="Homeodomain-like"/>
    <property type="match status" value="1"/>
</dbReference>
<evidence type="ECO:0000256" key="4">
    <source>
        <dbReference type="PROSITE-ProRule" id="PRU00335"/>
    </source>
</evidence>
<dbReference type="SUPFAM" id="SSF46689">
    <property type="entry name" value="Homeodomain-like"/>
    <property type="match status" value="1"/>
</dbReference>
<evidence type="ECO:0000256" key="3">
    <source>
        <dbReference type="ARBA" id="ARBA00023163"/>
    </source>
</evidence>
<dbReference type="AlphaFoldDB" id="A0A1T3NYC9"/>
<keyword evidence="3" id="KW-0804">Transcription</keyword>
<dbReference type="InterPro" id="IPR004111">
    <property type="entry name" value="Repressor_TetR_C"/>
</dbReference>
<dbReference type="GO" id="GO:0003677">
    <property type="term" value="F:DNA binding"/>
    <property type="evidence" value="ECO:0007669"/>
    <property type="project" value="UniProtKB-UniRule"/>
</dbReference>
<dbReference type="SUPFAM" id="SSF48498">
    <property type="entry name" value="Tetracyclin repressor-like, C-terminal domain"/>
    <property type="match status" value="1"/>
</dbReference>
<evidence type="ECO:0000256" key="1">
    <source>
        <dbReference type="ARBA" id="ARBA00023015"/>
    </source>
</evidence>
<dbReference type="EMBL" id="MWQN01000001">
    <property type="protein sequence ID" value="OPC81843.1"/>
    <property type="molecule type" value="Genomic_DNA"/>
</dbReference>
<dbReference type="Pfam" id="PF00440">
    <property type="entry name" value="TetR_N"/>
    <property type="match status" value="1"/>
</dbReference>
<dbReference type="Pfam" id="PF02909">
    <property type="entry name" value="TetR_C_1"/>
    <property type="match status" value="1"/>
</dbReference>
<feature type="DNA-binding region" description="H-T-H motif" evidence="4">
    <location>
        <begin position="90"/>
        <end position="109"/>
    </location>
</feature>
<feature type="domain" description="HTH tetR-type" evidence="5">
    <location>
        <begin position="67"/>
        <end position="127"/>
    </location>
</feature>
<evidence type="ECO:0000259" key="5">
    <source>
        <dbReference type="PROSITE" id="PS50977"/>
    </source>
</evidence>
<dbReference type="InterPro" id="IPR036271">
    <property type="entry name" value="Tet_transcr_reg_TetR-rel_C_sf"/>
</dbReference>
<keyword evidence="7" id="KW-1185">Reference proteome</keyword>
<dbReference type="PROSITE" id="PS50977">
    <property type="entry name" value="HTH_TETR_2"/>
    <property type="match status" value="1"/>
</dbReference>
<comment type="caution">
    <text evidence="6">The sequence shown here is derived from an EMBL/GenBank/DDBJ whole genome shotgun (WGS) entry which is preliminary data.</text>
</comment>
<proteinExistence type="predicted"/>
<gene>
    <name evidence="6" type="ORF">B4N89_13665</name>
</gene>
<dbReference type="Gene3D" id="1.10.357.10">
    <property type="entry name" value="Tetracycline Repressor, domain 2"/>
    <property type="match status" value="1"/>
</dbReference>
<keyword evidence="2 4" id="KW-0238">DNA-binding</keyword>
<keyword evidence="1" id="KW-0805">Transcription regulation</keyword>
<evidence type="ECO:0000313" key="7">
    <source>
        <dbReference type="Proteomes" id="UP000190037"/>
    </source>
</evidence>
<dbReference type="Proteomes" id="UP000190037">
    <property type="component" value="Unassembled WGS sequence"/>
</dbReference>
<dbReference type="STRING" id="159449.B4N89_13665"/>
<evidence type="ECO:0000256" key="2">
    <source>
        <dbReference type="ARBA" id="ARBA00023125"/>
    </source>
</evidence>